<proteinExistence type="inferred from homology"/>
<comment type="function">
    <text evidence="1">Core component of nucleosome. Nucleosomes wrap and compact DNA into chromatin, limiting DNA accessibility to the cellular machineries which require DNA as a template. Histones thereby play a central role in transcription regulation, DNA repair, DNA replication and chromosomal stability. DNA accessibility is regulated via a complex set of post-translational modifications of histones, also called histone code, and nucleosome remodeling.</text>
</comment>
<dbReference type="GO" id="GO:0000786">
    <property type="term" value="C:nucleosome"/>
    <property type="evidence" value="ECO:0007669"/>
    <property type="project" value="InterPro"/>
</dbReference>
<keyword evidence="5" id="KW-1185">Reference proteome</keyword>
<dbReference type="SUPFAM" id="SSF47113">
    <property type="entry name" value="Histone-fold"/>
    <property type="match status" value="1"/>
</dbReference>
<accession>A0A9D4UXZ0</accession>
<evidence type="ECO:0000313" key="5">
    <source>
        <dbReference type="Proteomes" id="UP000886520"/>
    </source>
</evidence>
<evidence type="ECO:0000259" key="3">
    <source>
        <dbReference type="Pfam" id="PF00125"/>
    </source>
</evidence>
<comment type="caution">
    <text evidence="4">The sequence shown here is derived from an EMBL/GenBank/DDBJ whole genome shotgun (WGS) entry which is preliminary data.</text>
</comment>
<dbReference type="GO" id="GO:0046982">
    <property type="term" value="F:protein heterodimerization activity"/>
    <property type="evidence" value="ECO:0007669"/>
    <property type="project" value="InterPro"/>
</dbReference>
<dbReference type="GO" id="GO:0003677">
    <property type="term" value="F:DNA binding"/>
    <property type="evidence" value="ECO:0007669"/>
    <property type="project" value="InterPro"/>
</dbReference>
<dbReference type="GO" id="GO:0030527">
    <property type="term" value="F:structural constituent of chromatin"/>
    <property type="evidence" value="ECO:0007669"/>
    <property type="project" value="InterPro"/>
</dbReference>
<evidence type="ECO:0000256" key="1">
    <source>
        <dbReference type="ARBA" id="ARBA00002001"/>
    </source>
</evidence>
<dbReference type="PANTHER" id="PTHR23428">
    <property type="entry name" value="HISTONE H2B"/>
    <property type="match status" value="1"/>
</dbReference>
<organism evidence="4 5">
    <name type="scientific">Adiantum capillus-veneris</name>
    <name type="common">Maidenhair fern</name>
    <dbReference type="NCBI Taxonomy" id="13818"/>
    <lineage>
        <taxon>Eukaryota</taxon>
        <taxon>Viridiplantae</taxon>
        <taxon>Streptophyta</taxon>
        <taxon>Embryophyta</taxon>
        <taxon>Tracheophyta</taxon>
        <taxon>Polypodiopsida</taxon>
        <taxon>Polypodiidae</taxon>
        <taxon>Polypodiales</taxon>
        <taxon>Pteridineae</taxon>
        <taxon>Pteridaceae</taxon>
        <taxon>Vittarioideae</taxon>
        <taxon>Adiantum</taxon>
    </lineage>
</organism>
<gene>
    <name evidence="4" type="ORF">GOP47_0008128</name>
</gene>
<dbReference type="InterPro" id="IPR000558">
    <property type="entry name" value="Histone_H2B"/>
</dbReference>
<evidence type="ECO:0000313" key="4">
    <source>
        <dbReference type="EMBL" id="KAI5076063.1"/>
    </source>
</evidence>
<dbReference type="InterPro" id="IPR007125">
    <property type="entry name" value="H2A/H2B/H3"/>
</dbReference>
<comment type="similarity">
    <text evidence="2">Belongs to the histone H2B family.</text>
</comment>
<dbReference type="InterPro" id="IPR009072">
    <property type="entry name" value="Histone-fold"/>
</dbReference>
<evidence type="ECO:0000256" key="2">
    <source>
        <dbReference type="ARBA" id="ARBA00006846"/>
    </source>
</evidence>
<dbReference type="AlphaFoldDB" id="A0A9D4UXZ0"/>
<dbReference type="EMBL" id="JABFUD020000008">
    <property type="protein sequence ID" value="KAI5076063.1"/>
    <property type="molecule type" value="Genomic_DNA"/>
</dbReference>
<dbReference type="Proteomes" id="UP000886520">
    <property type="component" value="Chromosome 8"/>
</dbReference>
<feature type="domain" description="Core Histone H2A/H2B/H3" evidence="3">
    <location>
        <begin position="1"/>
        <end position="40"/>
    </location>
</feature>
<name>A0A9D4UXZ0_ADICA</name>
<dbReference type="OrthoDB" id="1914959at2759"/>
<sequence>MGIMNLFINYFFEKIAQEVARLGCYNKKSTITRKEIQTVVWLLLLGELANHASSKGTKAVIKLTTAC</sequence>
<dbReference type="Gene3D" id="1.10.20.10">
    <property type="entry name" value="Histone, subunit A"/>
    <property type="match status" value="1"/>
</dbReference>
<dbReference type="SMART" id="SM00427">
    <property type="entry name" value="H2B"/>
    <property type="match status" value="1"/>
</dbReference>
<dbReference type="Pfam" id="PF00125">
    <property type="entry name" value="Histone"/>
    <property type="match status" value="1"/>
</dbReference>
<dbReference type="PRINTS" id="PR00621">
    <property type="entry name" value="HISTONEH2B"/>
</dbReference>
<reference evidence="4" key="1">
    <citation type="submission" date="2021-01" db="EMBL/GenBank/DDBJ databases">
        <title>Adiantum capillus-veneris genome.</title>
        <authorList>
            <person name="Fang Y."/>
            <person name="Liao Q."/>
        </authorList>
    </citation>
    <scope>NUCLEOTIDE SEQUENCE</scope>
    <source>
        <strain evidence="4">H3</strain>
        <tissue evidence="4">Leaf</tissue>
    </source>
</reference>
<protein>
    <recommendedName>
        <fullName evidence="3">Core Histone H2A/H2B/H3 domain-containing protein</fullName>
    </recommendedName>
</protein>